<feature type="domain" description="Response regulatory" evidence="2">
    <location>
        <begin position="14"/>
        <end position="130"/>
    </location>
</feature>
<dbReference type="InterPro" id="IPR011006">
    <property type="entry name" value="CheY-like_superfamily"/>
</dbReference>
<dbReference type="Pfam" id="PF00072">
    <property type="entry name" value="Response_reg"/>
    <property type="match status" value="1"/>
</dbReference>
<dbReference type="STRING" id="361183.AMC99_00906"/>
<dbReference type="RefSeq" id="WP_061923311.1">
    <property type="nucleotide sequence ID" value="NZ_CP012669.1"/>
</dbReference>
<dbReference type="PANTHER" id="PTHR43228">
    <property type="entry name" value="TWO-COMPONENT RESPONSE REGULATOR"/>
    <property type="match status" value="1"/>
</dbReference>
<gene>
    <name evidence="3" type="ORF">AMC99_00906</name>
</gene>
<evidence type="ECO:0000259" key="2">
    <source>
        <dbReference type="PROSITE" id="PS50110"/>
    </source>
</evidence>
<sequence length="132" mass="14645">MRDIHETRQARPKLCLIVDDSRVIRKVSSKIAVSLGYQVVEAENGEEALARCKQRMPDLILTDWQMPVMSGPEFVAALRAIPTVHEPTVVFCTSKGTAKDVHEGIRAGADDYIVKPFEESALKAKLEKLGVQ</sequence>
<keyword evidence="4" id="KW-1185">Reference proteome</keyword>
<dbReference type="PANTHER" id="PTHR43228:SF1">
    <property type="entry name" value="TWO-COMPONENT RESPONSE REGULATOR ARR22"/>
    <property type="match status" value="1"/>
</dbReference>
<accession>A0A0M4LUE3</accession>
<dbReference type="PROSITE" id="PS50110">
    <property type="entry name" value="RESPONSE_REGULATORY"/>
    <property type="match status" value="1"/>
</dbReference>
<organism evidence="3 4">
    <name type="scientific">Altererythrobacter epoxidivorans</name>
    <dbReference type="NCBI Taxonomy" id="361183"/>
    <lineage>
        <taxon>Bacteria</taxon>
        <taxon>Pseudomonadati</taxon>
        <taxon>Pseudomonadota</taxon>
        <taxon>Alphaproteobacteria</taxon>
        <taxon>Sphingomonadales</taxon>
        <taxon>Erythrobacteraceae</taxon>
        <taxon>Altererythrobacter</taxon>
    </lineage>
</organism>
<dbReference type="InterPro" id="IPR052048">
    <property type="entry name" value="ST_Response_Regulator"/>
</dbReference>
<name>A0A0M4LUE3_9SPHN</name>
<evidence type="ECO:0000256" key="1">
    <source>
        <dbReference type="PROSITE-ProRule" id="PRU00169"/>
    </source>
</evidence>
<feature type="modified residue" description="4-aspartylphosphate" evidence="1">
    <location>
        <position position="63"/>
    </location>
</feature>
<dbReference type="InterPro" id="IPR001789">
    <property type="entry name" value="Sig_transdc_resp-reg_receiver"/>
</dbReference>
<dbReference type="SMART" id="SM00448">
    <property type="entry name" value="REC"/>
    <property type="match status" value="1"/>
</dbReference>
<dbReference type="EMBL" id="CP012669">
    <property type="protein sequence ID" value="ALE16209.1"/>
    <property type="molecule type" value="Genomic_DNA"/>
</dbReference>
<dbReference type="Gene3D" id="3.40.50.2300">
    <property type="match status" value="1"/>
</dbReference>
<dbReference type="Proteomes" id="UP000057938">
    <property type="component" value="Chromosome"/>
</dbReference>
<dbReference type="OrthoDB" id="9800897at2"/>
<evidence type="ECO:0000313" key="4">
    <source>
        <dbReference type="Proteomes" id="UP000057938"/>
    </source>
</evidence>
<dbReference type="KEGG" id="aep:AMC99_00906"/>
<dbReference type="CDD" id="cd17546">
    <property type="entry name" value="REC_hyHK_CKI1_RcsC-like"/>
    <property type="match status" value="1"/>
</dbReference>
<proteinExistence type="predicted"/>
<dbReference type="AlphaFoldDB" id="A0A0M4LUE3"/>
<protein>
    <submittedName>
        <fullName evidence="3">Chemotaxis protein CheYIV</fullName>
    </submittedName>
</protein>
<reference evidence="3 4" key="1">
    <citation type="submission" date="2015-09" db="EMBL/GenBank/DDBJ databases">
        <title>Complete genome sequence of a benzo[a]pyrene-degrading bacterium Altererythrobacter epoxidivorans CGMCC 1.7731T.</title>
        <authorList>
            <person name="Li Z."/>
            <person name="Cheng H."/>
            <person name="Huo Y."/>
            <person name="Xu X."/>
        </authorList>
    </citation>
    <scope>NUCLEOTIDE SEQUENCE [LARGE SCALE GENOMIC DNA]</scope>
    <source>
        <strain evidence="3 4">CGMCC 1.7731</strain>
    </source>
</reference>
<dbReference type="GO" id="GO:0000160">
    <property type="term" value="P:phosphorelay signal transduction system"/>
    <property type="evidence" value="ECO:0007669"/>
    <property type="project" value="InterPro"/>
</dbReference>
<dbReference type="SUPFAM" id="SSF52172">
    <property type="entry name" value="CheY-like"/>
    <property type="match status" value="1"/>
</dbReference>
<keyword evidence="1" id="KW-0597">Phosphoprotein</keyword>
<evidence type="ECO:0000313" key="3">
    <source>
        <dbReference type="EMBL" id="ALE16209.1"/>
    </source>
</evidence>
<dbReference type="PATRIC" id="fig|361183.4.peg.888"/>